<keyword evidence="3" id="KW-1185">Reference proteome</keyword>
<evidence type="ECO:0000313" key="3">
    <source>
        <dbReference type="Proteomes" id="UP001597024"/>
    </source>
</evidence>
<dbReference type="Gene3D" id="3.40.710.10">
    <property type="entry name" value="DD-peptidase/beta-lactamase superfamily"/>
    <property type="match status" value="1"/>
</dbReference>
<organism evidence="2 3">
    <name type="scientific">Streptosporangium algeriense</name>
    <dbReference type="NCBI Taxonomy" id="1682748"/>
    <lineage>
        <taxon>Bacteria</taxon>
        <taxon>Bacillati</taxon>
        <taxon>Actinomycetota</taxon>
        <taxon>Actinomycetes</taxon>
        <taxon>Streptosporangiales</taxon>
        <taxon>Streptosporangiaceae</taxon>
        <taxon>Streptosporangium</taxon>
    </lineage>
</organism>
<gene>
    <name evidence="2" type="ORF">ACFQ08_34215</name>
</gene>
<sequence length="210" mass="22295">PADVVAFGRAHLGTGLLADPQAMWAPQVDIPNPYTLGKQWGVGWILDEWQGHRVVSHGGNTIGQAAMLWVLPGTETVVCALTNGGHTAAFHQALATELFAELIGVSVPPVLGPPAEPFQADVERYTGVYQRAGARITVSARDGRMSMIIEATGALAALQPPVELDLVAVDETTFVGRPEGDPQWLSAVFYELPDGSPYVHLGVRATPKIA</sequence>
<name>A0ABW3E0L1_9ACTN</name>
<dbReference type="InterPro" id="IPR012338">
    <property type="entry name" value="Beta-lactam/transpept-like"/>
</dbReference>
<comment type="caution">
    <text evidence="2">The sequence shown here is derived from an EMBL/GenBank/DDBJ whole genome shotgun (WGS) entry which is preliminary data.</text>
</comment>
<feature type="non-terminal residue" evidence="2">
    <location>
        <position position="1"/>
    </location>
</feature>
<feature type="domain" description="Beta-lactamase-related" evidence="1">
    <location>
        <begin position="34"/>
        <end position="97"/>
    </location>
</feature>
<reference evidence="3" key="1">
    <citation type="journal article" date="2019" name="Int. J. Syst. Evol. Microbiol.">
        <title>The Global Catalogue of Microorganisms (GCM) 10K type strain sequencing project: providing services to taxonomists for standard genome sequencing and annotation.</title>
        <authorList>
            <consortium name="The Broad Institute Genomics Platform"/>
            <consortium name="The Broad Institute Genome Sequencing Center for Infectious Disease"/>
            <person name="Wu L."/>
            <person name="Ma J."/>
        </authorList>
    </citation>
    <scope>NUCLEOTIDE SEQUENCE [LARGE SCALE GENOMIC DNA]</scope>
    <source>
        <strain evidence="3">CCUG 62974</strain>
    </source>
</reference>
<dbReference type="GO" id="GO:0016787">
    <property type="term" value="F:hydrolase activity"/>
    <property type="evidence" value="ECO:0007669"/>
    <property type="project" value="UniProtKB-KW"/>
</dbReference>
<dbReference type="EMBL" id="JBHTHX010001935">
    <property type="protein sequence ID" value="MFD0889620.1"/>
    <property type="molecule type" value="Genomic_DNA"/>
</dbReference>
<evidence type="ECO:0000313" key="2">
    <source>
        <dbReference type="EMBL" id="MFD0889620.1"/>
    </source>
</evidence>
<dbReference type="Pfam" id="PF00144">
    <property type="entry name" value="Beta-lactamase"/>
    <property type="match status" value="1"/>
</dbReference>
<keyword evidence="2" id="KW-0378">Hydrolase</keyword>
<dbReference type="SUPFAM" id="SSF56601">
    <property type="entry name" value="beta-lactamase/transpeptidase-like"/>
    <property type="match status" value="1"/>
</dbReference>
<proteinExistence type="predicted"/>
<dbReference type="InterPro" id="IPR001466">
    <property type="entry name" value="Beta-lactam-related"/>
</dbReference>
<accession>A0ABW3E0L1</accession>
<evidence type="ECO:0000259" key="1">
    <source>
        <dbReference type="Pfam" id="PF00144"/>
    </source>
</evidence>
<protein>
    <submittedName>
        <fullName evidence="2">Serine hydrolase</fullName>
    </submittedName>
</protein>
<dbReference type="Proteomes" id="UP001597024">
    <property type="component" value="Unassembled WGS sequence"/>
</dbReference>